<keyword evidence="8" id="KW-1015">Disulfide bond</keyword>
<dbReference type="InterPro" id="IPR013783">
    <property type="entry name" value="Ig-like_fold"/>
</dbReference>
<comment type="similarity">
    <text evidence="1">Belongs to the peptidase M43B family.</text>
</comment>
<feature type="domain" description="PKD" evidence="9">
    <location>
        <begin position="335"/>
        <end position="421"/>
    </location>
</feature>
<accession>A0A5M6DF74</accession>
<evidence type="ECO:0000256" key="3">
    <source>
        <dbReference type="ARBA" id="ARBA00022723"/>
    </source>
</evidence>
<evidence type="ECO:0000256" key="6">
    <source>
        <dbReference type="ARBA" id="ARBA00022833"/>
    </source>
</evidence>
<protein>
    <submittedName>
        <fullName evidence="10">PKD domain-containing protein</fullName>
    </submittedName>
</protein>
<dbReference type="InterPro" id="IPR026444">
    <property type="entry name" value="Secre_tail"/>
</dbReference>
<evidence type="ECO:0000256" key="7">
    <source>
        <dbReference type="ARBA" id="ARBA00023049"/>
    </source>
</evidence>
<dbReference type="CDD" id="cd00146">
    <property type="entry name" value="PKD"/>
    <property type="match status" value="1"/>
</dbReference>
<evidence type="ECO:0000256" key="1">
    <source>
        <dbReference type="ARBA" id="ARBA00008721"/>
    </source>
</evidence>
<dbReference type="Pfam" id="PF00801">
    <property type="entry name" value="PKD"/>
    <property type="match status" value="1"/>
</dbReference>
<evidence type="ECO:0000256" key="4">
    <source>
        <dbReference type="ARBA" id="ARBA00022729"/>
    </source>
</evidence>
<dbReference type="InterPro" id="IPR022409">
    <property type="entry name" value="PKD/Chitinase_dom"/>
</dbReference>
<keyword evidence="7" id="KW-0482">Metalloprotease</keyword>
<keyword evidence="3" id="KW-0479">Metal-binding</keyword>
<evidence type="ECO:0000313" key="10">
    <source>
        <dbReference type="EMBL" id="KAA5545040.1"/>
    </source>
</evidence>
<evidence type="ECO:0000256" key="8">
    <source>
        <dbReference type="ARBA" id="ARBA00023157"/>
    </source>
</evidence>
<dbReference type="SUPFAM" id="SSF55486">
    <property type="entry name" value="Metalloproteases ('zincins'), catalytic domain"/>
    <property type="match status" value="1"/>
</dbReference>
<dbReference type="InterPro" id="IPR035986">
    <property type="entry name" value="PKD_dom_sf"/>
</dbReference>
<dbReference type="SUPFAM" id="SSF49299">
    <property type="entry name" value="PKD domain"/>
    <property type="match status" value="1"/>
</dbReference>
<evidence type="ECO:0000256" key="5">
    <source>
        <dbReference type="ARBA" id="ARBA00022801"/>
    </source>
</evidence>
<evidence type="ECO:0000259" key="9">
    <source>
        <dbReference type="PROSITE" id="PS50093"/>
    </source>
</evidence>
<dbReference type="NCBIfam" id="TIGR04183">
    <property type="entry name" value="Por_Secre_tail"/>
    <property type="match status" value="1"/>
</dbReference>
<dbReference type="Pfam" id="PF18962">
    <property type="entry name" value="Por_Secre_tail"/>
    <property type="match status" value="1"/>
</dbReference>
<dbReference type="GO" id="GO:0006508">
    <property type="term" value="P:proteolysis"/>
    <property type="evidence" value="ECO:0007669"/>
    <property type="project" value="UniProtKB-KW"/>
</dbReference>
<dbReference type="PROSITE" id="PS50093">
    <property type="entry name" value="PKD"/>
    <property type="match status" value="1"/>
</dbReference>
<name>A0A5M6DF74_9BACT</name>
<keyword evidence="2" id="KW-0645">Protease</keyword>
<dbReference type="EMBL" id="VWSF01000009">
    <property type="protein sequence ID" value="KAA5545040.1"/>
    <property type="molecule type" value="Genomic_DNA"/>
</dbReference>
<evidence type="ECO:0000256" key="2">
    <source>
        <dbReference type="ARBA" id="ARBA00022670"/>
    </source>
</evidence>
<gene>
    <name evidence="10" type="ORF">F0145_13375</name>
</gene>
<evidence type="ECO:0000313" key="11">
    <source>
        <dbReference type="Proteomes" id="UP000323426"/>
    </source>
</evidence>
<dbReference type="GO" id="GO:0008237">
    <property type="term" value="F:metallopeptidase activity"/>
    <property type="evidence" value="ECO:0007669"/>
    <property type="project" value="UniProtKB-KW"/>
</dbReference>
<dbReference type="InterPro" id="IPR024079">
    <property type="entry name" value="MetalloPept_cat_dom_sf"/>
</dbReference>
<dbReference type="InterPro" id="IPR000601">
    <property type="entry name" value="PKD_dom"/>
</dbReference>
<dbReference type="AlphaFoldDB" id="A0A5M6DF74"/>
<proteinExistence type="inferred from homology"/>
<comment type="caution">
    <text evidence="10">The sequence shown here is derived from an EMBL/GenBank/DDBJ whole genome shotgun (WGS) entry which is preliminary data.</text>
</comment>
<dbReference type="Pfam" id="PF05572">
    <property type="entry name" value="Peptidase_M43"/>
    <property type="match status" value="1"/>
</dbReference>
<dbReference type="GO" id="GO:0046872">
    <property type="term" value="F:metal ion binding"/>
    <property type="evidence" value="ECO:0007669"/>
    <property type="project" value="UniProtKB-KW"/>
</dbReference>
<organism evidence="10 11">
    <name type="scientific">Adhaeribacter rhizoryzae</name>
    <dbReference type="NCBI Taxonomy" id="2607907"/>
    <lineage>
        <taxon>Bacteria</taxon>
        <taxon>Pseudomonadati</taxon>
        <taxon>Bacteroidota</taxon>
        <taxon>Cytophagia</taxon>
        <taxon>Cytophagales</taxon>
        <taxon>Hymenobacteraceae</taxon>
        <taxon>Adhaeribacter</taxon>
    </lineage>
</organism>
<keyword evidence="11" id="KW-1185">Reference proteome</keyword>
<sequence length="501" mass="54901">MSKIVYLLFLLFGFNITLVWGQKTPGVTSRTCGTTHLREKLNQQQPSLGLRQERVRKVVDDLLLSGRARLKQPVIQIPVVFHVIYHTPAENISDAQIQSQLQVLNEDYRHRNADSVKTLAAFKKLAADTGIQFCLATVDPTGKPTTGITRTYTDSLGFASDEAMKFTAKGGQNAWNPSQYLNIWVCNVQNGFLGYAQFPGGDPAIDGVVLWYQTVGKFPANPYKSVFNQGRTATHEIGHWLGLEHIWGIKDTGCDDSDGIADTPPQDNASNGCPTGTIISCNNSAQGGDMYQNFMDYADDACMNLFTHGQAAYMQAMVSSARPGLLNAVSCAVPLQADFSVTDSVVVTGATVQFYDNSIGLRATEWQWTFAGGSPATSLAQNPTVYYSEPGRYAVTLTVKNGAFSNTQTKRAYIFVTASEPRIYPNPAHQFTNIELPADYEVENILLINNLGQTIRSGIPQNALLRMNLAGLASGLYYAKVILKNGRVVTKKILVLQEQTQ</sequence>
<dbReference type="PANTHER" id="PTHR47466:SF1">
    <property type="entry name" value="METALLOPROTEASE MEP1 (AFU_ORTHOLOGUE AFUA_1G07730)-RELATED"/>
    <property type="match status" value="1"/>
</dbReference>
<keyword evidence="6" id="KW-0862">Zinc</keyword>
<keyword evidence="5" id="KW-0378">Hydrolase</keyword>
<dbReference type="Proteomes" id="UP000323426">
    <property type="component" value="Unassembled WGS sequence"/>
</dbReference>
<dbReference type="PANTHER" id="PTHR47466">
    <property type="match status" value="1"/>
</dbReference>
<dbReference type="CDD" id="cd04275">
    <property type="entry name" value="ZnMc_pappalysin_like"/>
    <property type="match status" value="1"/>
</dbReference>
<dbReference type="RefSeq" id="WP_150088923.1">
    <property type="nucleotide sequence ID" value="NZ_VWSF01000009.1"/>
</dbReference>
<dbReference type="Gene3D" id="2.60.40.10">
    <property type="entry name" value="Immunoglobulins"/>
    <property type="match status" value="1"/>
</dbReference>
<dbReference type="SMART" id="SM00089">
    <property type="entry name" value="PKD"/>
    <property type="match status" value="1"/>
</dbReference>
<dbReference type="InterPro" id="IPR008754">
    <property type="entry name" value="Peptidase_M43"/>
</dbReference>
<dbReference type="Gene3D" id="3.40.390.10">
    <property type="entry name" value="Collagenase (Catalytic Domain)"/>
    <property type="match status" value="1"/>
</dbReference>
<keyword evidence="4" id="KW-0732">Signal</keyword>
<reference evidence="10 11" key="1">
    <citation type="submission" date="2019-09" db="EMBL/GenBank/DDBJ databases">
        <title>Genome sequence and assembly of Adhaeribacter sp.</title>
        <authorList>
            <person name="Chhetri G."/>
        </authorList>
    </citation>
    <scope>NUCLEOTIDE SEQUENCE [LARGE SCALE GENOMIC DNA]</scope>
    <source>
        <strain evidence="10 11">DK36</strain>
    </source>
</reference>